<dbReference type="SUPFAM" id="SSF54695">
    <property type="entry name" value="POZ domain"/>
    <property type="match status" value="1"/>
</dbReference>
<dbReference type="OrthoDB" id="288452at2759"/>
<dbReference type="CDD" id="cd01165">
    <property type="entry name" value="BTB_POZ"/>
    <property type="match status" value="1"/>
</dbReference>
<dbReference type="SMART" id="SM00225">
    <property type="entry name" value="BTB"/>
    <property type="match status" value="1"/>
</dbReference>
<dbReference type="AlphaFoldDB" id="G0MVX3"/>
<dbReference type="PANTHER" id="PTHR22744:SF14">
    <property type="entry name" value="BTB DOMAIN-CONTAINING PROTEIN-RELATED"/>
    <property type="match status" value="1"/>
</dbReference>
<sequence length="228" mass="26489">MTETSELTIYEKAFVKSDKTDAVLVVGGKKLHVNKAFLSYHSDYFNVLFNSDFKEKSMKEIPIEDVNFEEFATVLSLVHPNPIKCLAYNFDQYLEVADRFQLTAAKRHLELFLMISANSSDTLIRIADKYRLNELLDLTLSKHRSDDYWFRNGNGFAEYKREMYKKLSDETNIKLFHRYLEPKLESPTMSIYESTFVKTDKSDAVLVVDGKKMHVNKAVSTLKQIKIV</sequence>
<evidence type="ECO:0000313" key="3">
    <source>
        <dbReference type="Proteomes" id="UP000008068"/>
    </source>
</evidence>
<dbReference type="STRING" id="135651.G0MVX3"/>
<accession>G0MVX3</accession>
<reference evidence="3" key="1">
    <citation type="submission" date="2011-07" db="EMBL/GenBank/DDBJ databases">
        <authorList>
            <consortium name="Caenorhabditis brenneri Sequencing and Analysis Consortium"/>
            <person name="Wilson R.K."/>
        </authorList>
    </citation>
    <scope>NUCLEOTIDE SEQUENCE [LARGE SCALE GENOMIC DNA]</scope>
    <source>
        <strain evidence="3">PB2801</strain>
    </source>
</reference>
<dbReference type="InterPro" id="IPR000210">
    <property type="entry name" value="BTB/POZ_dom"/>
</dbReference>
<dbReference type="EMBL" id="GL379815">
    <property type="protein sequence ID" value="EGT45285.1"/>
    <property type="molecule type" value="Genomic_DNA"/>
</dbReference>
<keyword evidence="3" id="KW-1185">Reference proteome</keyword>
<evidence type="ECO:0000259" key="1">
    <source>
        <dbReference type="PROSITE" id="PS50097"/>
    </source>
</evidence>
<dbReference type="PROSITE" id="PS50097">
    <property type="entry name" value="BTB"/>
    <property type="match status" value="1"/>
</dbReference>
<dbReference type="HOGENOM" id="CLU_036654_2_1_1"/>
<feature type="domain" description="BTB" evidence="1">
    <location>
        <begin position="20"/>
        <end position="83"/>
    </location>
</feature>
<dbReference type="InterPro" id="IPR011333">
    <property type="entry name" value="SKP1/BTB/POZ_sf"/>
</dbReference>
<dbReference type="PANTHER" id="PTHR22744">
    <property type="entry name" value="HELIX LOOP HELIX PROTEIN 21-RELATED"/>
    <property type="match status" value="1"/>
</dbReference>
<organism evidence="3">
    <name type="scientific">Caenorhabditis brenneri</name>
    <name type="common">Nematode worm</name>
    <dbReference type="NCBI Taxonomy" id="135651"/>
    <lineage>
        <taxon>Eukaryota</taxon>
        <taxon>Metazoa</taxon>
        <taxon>Ecdysozoa</taxon>
        <taxon>Nematoda</taxon>
        <taxon>Chromadorea</taxon>
        <taxon>Rhabditida</taxon>
        <taxon>Rhabditina</taxon>
        <taxon>Rhabditomorpha</taxon>
        <taxon>Rhabditoidea</taxon>
        <taxon>Rhabditidae</taxon>
        <taxon>Peloderinae</taxon>
        <taxon>Caenorhabditis</taxon>
    </lineage>
</organism>
<dbReference type="Pfam" id="PF00651">
    <property type="entry name" value="BTB"/>
    <property type="match status" value="1"/>
</dbReference>
<dbReference type="Proteomes" id="UP000008068">
    <property type="component" value="Unassembled WGS sequence"/>
</dbReference>
<dbReference type="InParanoid" id="G0MVX3"/>
<proteinExistence type="predicted"/>
<protein>
    <recommendedName>
        <fullName evidence="1">BTB domain-containing protein</fullName>
    </recommendedName>
</protein>
<dbReference type="Gene3D" id="3.30.710.10">
    <property type="entry name" value="Potassium Channel Kv1.1, Chain A"/>
    <property type="match status" value="1"/>
</dbReference>
<name>G0MVX3_CAEBE</name>
<evidence type="ECO:0000313" key="2">
    <source>
        <dbReference type="EMBL" id="EGT45285.1"/>
    </source>
</evidence>
<gene>
    <name evidence="2" type="ORF">CAEBREN_31747</name>
</gene>